<keyword evidence="2" id="KW-1185">Reference proteome</keyword>
<organism evidence="1 2">
    <name type="scientific">Suillus luteus UH-Slu-Lm8-n1</name>
    <dbReference type="NCBI Taxonomy" id="930992"/>
    <lineage>
        <taxon>Eukaryota</taxon>
        <taxon>Fungi</taxon>
        <taxon>Dikarya</taxon>
        <taxon>Basidiomycota</taxon>
        <taxon>Agaricomycotina</taxon>
        <taxon>Agaricomycetes</taxon>
        <taxon>Agaricomycetidae</taxon>
        <taxon>Boletales</taxon>
        <taxon>Suillineae</taxon>
        <taxon>Suillaceae</taxon>
        <taxon>Suillus</taxon>
    </lineage>
</organism>
<dbReference type="AlphaFoldDB" id="A0A0C9ZTX5"/>
<accession>A0A0C9ZTX5</accession>
<proteinExistence type="predicted"/>
<protein>
    <submittedName>
        <fullName evidence="1">Unplaced genomic scaffold CY34scaffold_140, whole genome shotgun sequence</fullName>
    </submittedName>
</protein>
<evidence type="ECO:0000313" key="1">
    <source>
        <dbReference type="EMBL" id="KIK41375.1"/>
    </source>
</evidence>
<dbReference type="Proteomes" id="UP000054485">
    <property type="component" value="Unassembled WGS sequence"/>
</dbReference>
<name>A0A0C9ZTX5_9AGAM</name>
<reference evidence="2" key="2">
    <citation type="submission" date="2015-01" db="EMBL/GenBank/DDBJ databases">
        <title>Evolutionary Origins and Diversification of the Mycorrhizal Mutualists.</title>
        <authorList>
            <consortium name="DOE Joint Genome Institute"/>
            <consortium name="Mycorrhizal Genomics Consortium"/>
            <person name="Kohler A."/>
            <person name="Kuo A."/>
            <person name="Nagy L.G."/>
            <person name="Floudas D."/>
            <person name="Copeland A."/>
            <person name="Barry K.W."/>
            <person name="Cichocki N."/>
            <person name="Veneault-Fourrey C."/>
            <person name="LaButti K."/>
            <person name="Lindquist E.A."/>
            <person name="Lipzen A."/>
            <person name="Lundell T."/>
            <person name="Morin E."/>
            <person name="Murat C."/>
            <person name="Riley R."/>
            <person name="Ohm R."/>
            <person name="Sun H."/>
            <person name="Tunlid A."/>
            <person name="Henrissat B."/>
            <person name="Grigoriev I.V."/>
            <person name="Hibbett D.S."/>
            <person name="Martin F."/>
        </authorList>
    </citation>
    <scope>NUCLEOTIDE SEQUENCE [LARGE SCALE GENOMIC DNA]</scope>
    <source>
        <strain evidence="2">UH-Slu-Lm8-n1</strain>
    </source>
</reference>
<sequence length="88" mass="10072">MHYPMTYCVLLSSIVPKPLICFFVPRSSHHPYTHRAFVLVAFVVDITFKCTAVNIMKSYPVFLILDHNNDILLSSFSVCCEEVLMLCT</sequence>
<dbReference type="OrthoDB" id="10429444at2759"/>
<dbReference type="EMBL" id="KN835271">
    <property type="protein sequence ID" value="KIK41375.1"/>
    <property type="molecule type" value="Genomic_DNA"/>
</dbReference>
<gene>
    <name evidence="1" type="ORF">CY34DRAFT_214800</name>
</gene>
<reference evidence="1 2" key="1">
    <citation type="submission" date="2014-04" db="EMBL/GenBank/DDBJ databases">
        <authorList>
            <consortium name="DOE Joint Genome Institute"/>
            <person name="Kuo A."/>
            <person name="Ruytinx J."/>
            <person name="Rineau F."/>
            <person name="Colpaert J."/>
            <person name="Kohler A."/>
            <person name="Nagy L.G."/>
            <person name="Floudas D."/>
            <person name="Copeland A."/>
            <person name="Barry K.W."/>
            <person name="Cichocki N."/>
            <person name="Veneault-Fourrey C."/>
            <person name="LaButti K."/>
            <person name="Lindquist E.A."/>
            <person name="Lipzen A."/>
            <person name="Lundell T."/>
            <person name="Morin E."/>
            <person name="Murat C."/>
            <person name="Sun H."/>
            <person name="Tunlid A."/>
            <person name="Henrissat B."/>
            <person name="Grigoriev I.V."/>
            <person name="Hibbett D.S."/>
            <person name="Martin F."/>
            <person name="Nordberg H.P."/>
            <person name="Cantor M.N."/>
            <person name="Hua S.X."/>
        </authorList>
    </citation>
    <scope>NUCLEOTIDE SEQUENCE [LARGE SCALE GENOMIC DNA]</scope>
    <source>
        <strain evidence="1 2">UH-Slu-Lm8-n1</strain>
    </source>
</reference>
<dbReference type="InParanoid" id="A0A0C9ZTX5"/>
<dbReference type="HOGENOM" id="CLU_2470560_0_0_1"/>
<evidence type="ECO:0000313" key="2">
    <source>
        <dbReference type="Proteomes" id="UP000054485"/>
    </source>
</evidence>